<evidence type="ECO:0000256" key="3">
    <source>
        <dbReference type="ARBA" id="ARBA00004991"/>
    </source>
</evidence>
<comment type="subcellular location">
    <subcellularLocation>
        <location evidence="1">Membrane</location>
        <topology evidence="1">Multi-pass membrane protein</topology>
    </subcellularLocation>
</comment>
<dbReference type="SUPFAM" id="SSF53448">
    <property type="entry name" value="Nucleotide-diphospho-sugar transferases"/>
    <property type="match status" value="2"/>
</dbReference>
<evidence type="ECO:0000313" key="10">
    <source>
        <dbReference type="Proteomes" id="UP000217785"/>
    </source>
</evidence>
<dbReference type="GO" id="GO:0016757">
    <property type="term" value="F:glycosyltransferase activity"/>
    <property type="evidence" value="ECO:0007669"/>
    <property type="project" value="UniProtKB-KW"/>
</dbReference>
<comment type="pathway">
    <text evidence="2">Lipid metabolism; sphingolipid metabolism.</text>
</comment>
<evidence type="ECO:0000256" key="5">
    <source>
        <dbReference type="ARBA" id="ARBA00022679"/>
    </source>
</evidence>
<dbReference type="InterPro" id="IPR025993">
    <property type="entry name" value="Ceramide_glucosylTrfase"/>
</dbReference>
<keyword evidence="4" id="KW-0328">Glycosyltransferase</keyword>
<keyword evidence="6" id="KW-0812">Transmembrane</keyword>
<dbReference type="InterPro" id="IPR050834">
    <property type="entry name" value="Glycosyltransf_2"/>
</dbReference>
<dbReference type="AlphaFoldDB" id="A0A292YT47"/>
<evidence type="ECO:0000256" key="7">
    <source>
        <dbReference type="ARBA" id="ARBA00022989"/>
    </source>
</evidence>
<protein>
    <recommendedName>
        <fullName evidence="11">Glycosyltransferase 2-like domain-containing protein</fullName>
    </recommendedName>
</protein>
<keyword evidence="8" id="KW-0472">Membrane</keyword>
<dbReference type="PANTHER" id="PTHR43685:SF2">
    <property type="entry name" value="GLYCOSYLTRANSFERASE 2-LIKE DOMAIN-CONTAINING PROTEIN"/>
    <property type="match status" value="1"/>
</dbReference>
<organism evidence="9 10">
    <name type="scientific">Effusibacillus lacus</name>
    <dbReference type="NCBI Taxonomy" id="1348429"/>
    <lineage>
        <taxon>Bacteria</taxon>
        <taxon>Bacillati</taxon>
        <taxon>Bacillota</taxon>
        <taxon>Bacilli</taxon>
        <taxon>Bacillales</taxon>
        <taxon>Alicyclobacillaceae</taxon>
        <taxon>Effusibacillus</taxon>
    </lineage>
</organism>
<sequence>MSRLERLASRSTRLLAEGFLPLPEHATVTIILCSTRSDWTAFCLDALEKCTRERLQVQVIPVHSYEPQFAGIDRFNLALSQVDTKYFVLLDDGVIVTPDWLTRLLWAFYDDPRIGIVAPSTNSEYNSPFCSTLDELFALSEAIAKQNSGSWETVQNLQGRCIVCRTSLLNEVGGLDYTLKGHAARILDWILRVQTKGHLLALAKDSYVYELQTVYTDPEEKKEQRMQFQTSHSPFVPLTPEALAPPLVSVVVVSLHPSSHFLHDALTNVARQIYPNIEVLLIRQGSPPHRPRSAHTPAAGIWMDGEIPIKKALESIWRLAKGLYIAYLETGYEFETDHISRLVDSIHKNRALVGAVYPDDDKEIPLSFVMHRNPASVPIDFDIRISQENNVILLMNRAPSLEIVKIFEKTVKRRVKS</sequence>
<dbReference type="RefSeq" id="WP_096183569.1">
    <property type="nucleotide sequence ID" value="NZ_BDUF01000106.1"/>
</dbReference>
<dbReference type="EMBL" id="BDUF01000106">
    <property type="protein sequence ID" value="GAX91604.1"/>
    <property type="molecule type" value="Genomic_DNA"/>
</dbReference>
<dbReference type="Pfam" id="PF13506">
    <property type="entry name" value="Glyco_transf_21"/>
    <property type="match status" value="1"/>
</dbReference>
<gene>
    <name evidence="9" type="ORF">EFBL_3294</name>
</gene>
<proteinExistence type="predicted"/>
<evidence type="ECO:0000256" key="1">
    <source>
        <dbReference type="ARBA" id="ARBA00004141"/>
    </source>
</evidence>
<dbReference type="GO" id="GO:0016020">
    <property type="term" value="C:membrane"/>
    <property type="evidence" value="ECO:0007669"/>
    <property type="project" value="UniProtKB-SubCell"/>
</dbReference>
<accession>A0A292YT47</accession>
<dbReference type="Gene3D" id="3.90.550.10">
    <property type="entry name" value="Spore Coat Polysaccharide Biosynthesis Protein SpsA, Chain A"/>
    <property type="match status" value="2"/>
</dbReference>
<keyword evidence="10" id="KW-1185">Reference proteome</keyword>
<dbReference type="PANTHER" id="PTHR43685">
    <property type="entry name" value="GLYCOSYLTRANSFERASE"/>
    <property type="match status" value="1"/>
</dbReference>
<evidence type="ECO:0000313" key="9">
    <source>
        <dbReference type="EMBL" id="GAX91604.1"/>
    </source>
</evidence>
<reference evidence="10" key="1">
    <citation type="submission" date="2017-07" db="EMBL/GenBank/DDBJ databases">
        <title>Draft genome sequence of Effusibacillus lacus strain skLN1.</title>
        <authorList>
            <person name="Watanabe M."/>
            <person name="Kojima H."/>
            <person name="Fukui M."/>
        </authorList>
    </citation>
    <scope>NUCLEOTIDE SEQUENCE [LARGE SCALE GENOMIC DNA]</scope>
    <source>
        <strain evidence="10">skLN1</strain>
    </source>
</reference>
<comment type="caution">
    <text evidence="9">The sequence shown here is derived from an EMBL/GenBank/DDBJ whole genome shotgun (WGS) entry which is preliminary data.</text>
</comment>
<dbReference type="CDD" id="cd00761">
    <property type="entry name" value="Glyco_tranf_GTA_type"/>
    <property type="match status" value="1"/>
</dbReference>
<dbReference type="InterPro" id="IPR029044">
    <property type="entry name" value="Nucleotide-diphossugar_trans"/>
</dbReference>
<evidence type="ECO:0000256" key="4">
    <source>
        <dbReference type="ARBA" id="ARBA00022676"/>
    </source>
</evidence>
<evidence type="ECO:0000256" key="8">
    <source>
        <dbReference type="ARBA" id="ARBA00023136"/>
    </source>
</evidence>
<keyword evidence="5" id="KW-0808">Transferase</keyword>
<dbReference type="Proteomes" id="UP000217785">
    <property type="component" value="Unassembled WGS sequence"/>
</dbReference>
<dbReference type="OrthoDB" id="2642863at2"/>
<name>A0A292YT47_9BACL</name>
<evidence type="ECO:0000256" key="2">
    <source>
        <dbReference type="ARBA" id="ARBA00004760"/>
    </source>
</evidence>
<comment type="pathway">
    <text evidence="3">Sphingolipid metabolism.</text>
</comment>
<evidence type="ECO:0008006" key="11">
    <source>
        <dbReference type="Google" id="ProtNLM"/>
    </source>
</evidence>
<evidence type="ECO:0000256" key="6">
    <source>
        <dbReference type="ARBA" id="ARBA00022692"/>
    </source>
</evidence>
<keyword evidence="7" id="KW-1133">Transmembrane helix</keyword>